<sequence length="185" mass="20580">MTMAAMHFVSDTHSIWLGPDLAATGRAKFQKEMASNSGKIDVEVEVKTPVDKFWNSIRDSTNLFPKAFPDQYKSIEVVEGDGKSIGSVRLIKYAEGSPLATFSKEKIESVDEGNKTVVYSVIDGETMKYYKSFKGSLTVTPKGDGSLVKWCCEFEKASDDIPEPQLIKDFAVKNFKDLDAYLIRA</sequence>
<feature type="domain" description="Bet v I/Major latex protein" evidence="2">
    <location>
        <begin position="35"/>
        <end position="185"/>
    </location>
</feature>
<dbReference type="GO" id="GO:0009738">
    <property type="term" value="P:abscisic acid-activated signaling pathway"/>
    <property type="evidence" value="ECO:0007669"/>
    <property type="project" value="InterPro"/>
</dbReference>
<dbReference type="SUPFAM" id="SSF55961">
    <property type="entry name" value="Bet v1-like"/>
    <property type="match status" value="1"/>
</dbReference>
<dbReference type="GO" id="GO:0006952">
    <property type="term" value="P:defense response"/>
    <property type="evidence" value="ECO:0007669"/>
    <property type="project" value="InterPro"/>
</dbReference>
<dbReference type="InterPro" id="IPR023393">
    <property type="entry name" value="START-like_dom_sf"/>
</dbReference>
<dbReference type="Pfam" id="PF00407">
    <property type="entry name" value="Bet_v_1"/>
    <property type="match status" value="1"/>
</dbReference>
<dbReference type="PANTHER" id="PTHR31907">
    <property type="entry name" value="MLP-LIKE PROTEIN 423"/>
    <property type="match status" value="1"/>
</dbReference>
<dbReference type="InterPro" id="IPR024949">
    <property type="entry name" value="Bet_v_I_allergen"/>
</dbReference>
<dbReference type="GO" id="GO:0004864">
    <property type="term" value="F:protein phosphatase inhibitor activity"/>
    <property type="evidence" value="ECO:0007669"/>
    <property type="project" value="InterPro"/>
</dbReference>
<accession>A0AAE1RW85</accession>
<protein>
    <recommendedName>
        <fullName evidence="2">Bet v I/Major latex protein domain-containing protein</fullName>
    </recommendedName>
</protein>
<name>A0AAE1RW85_9SOLA</name>
<dbReference type="PRINTS" id="PR00634">
    <property type="entry name" value="BETALLERGEN"/>
</dbReference>
<dbReference type="EMBL" id="JAVYJV010000012">
    <property type="protein sequence ID" value="KAK4358217.1"/>
    <property type="molecule type" value="Genomic_DNA"/>
</dbReference>
<keyword evidence="4" id="KW-1185">Reference proteome</keyword>
<evidence type="ECO:0000256" key="1">
    <source>
        <dbReference type="ARBA" id="ARBA00009744"/>
    </source>
</evidence>
<comment type="caution">
    <text evidence="3">The sequence shown here is derived from an EMBL/GenBank/DDBJ whole genome shotgun (WGS) entry which is preliminary data.</text>
</comment>
<comment type="similarity">
    <text evidence="1">Belongs to the BetVI family.</text>
</comment>
<gene>
    <name evidence="3" type="ORF">RND71_023827</name>
</gene>
<dbReference type="AlphaFoldDB" id="A0AAE1RW85"/>
<evidence type="ECO:0000313" key="4">
    <source>
        <dbReference type="Proteomes" id="UP001291623"/>
    </source>
</evidence>
<evidence type="ECO:0000313" key="3">
    <source>
        <dbReference type="EMBL" id="KAK4358217.1"/>
    </source>
</evidence>
<dbReference type="GO" id="GO:0038023">
    <property type="term" value="F:signaling receptor activity"/>
    <property type="evidence" value="ECO:0007669"/>
    <property type="project" value="InterPro"/>
</dbReference>
<proteinExistence type="inferred from homology"/>
<dbReference type="InterPro" id="IPR000916">
    <property type="entry name" value="Bet_v_I/MLP"/>
</dbReference>
<dbReference type="SMART" id="SM01037">
    <property type="entry name" value="Bet_v_1"/>
    <property type="match status" value="1"/>
</dbReference>
<dbReference type="FunFam" id="3.30.530.20:FF:000007">
    <property type="entry name" value="Major pollen allergen Bet v 1-A"/>
    <property type="match status" value="1"/>
</dbReference>
<dbReference type="Proteomes" id="UP001291623">
    <property type="component" value="Unassembled WGS sequence"/>
</dbReference>
<dbReference type="CDD" id="cd07816">
    <property type="entry name" value="Bet_v1-like"/>
    <property type="match status" value="1"/>
</dbReference>
<reference evidence="3" key="1">
    <citation type="submission" date="2023-12" db="EMBL/GenBank/DDBJ databases">
        <title>Genome assembly of Anisodus tanguticus.</title>
        <authorList>
            <person name="Wang Y.-J."/>
        </authorList>
    </citation>
    <scope>NUCLEOTIDE SEQUENCE</scope>
    <source>
        <strain evidence="3">KB-2021</strain>
        <tissue evidence="3">Leaf</tissue>
    </source>
</reference>
<dbReference type="GO" id="GO:0010427">
    <property type="term" value="F:abscisic acid binding"/>
    <property type="evidence" value="ECO:0007669"/>
    <property type="project" value="InterPro"/>
</dbReference>
<evidence type="ECO:0000259" key="2">
    <source>
        <dbReference type="SMART" id="SM01037"/>
    </source>
</evidence>
<dbReference type="Gene3D" id="3.30.530.20">
    <property type="match status" value="1"/>
</dbReference>
<dbReference type="InterPro" id="IPR051761">
    <property type="entry name" value="MLP-like_ligand-binding"/>
</dbReference>
<organism evidence="3 4">
    <name type="scientific">Anisodus tanguticus</name>
    <dbReference type="NCBI Taxonomy" id="243964"/>
    <lineage>
        <taxon>Eukaryota</taxon>
        <taxon>Viridiplantae</taxon>
        <taxon>Streptophyta</taxon>
        <taxon>Embryophyta</taxon>
        <taxon>Tracheophyta</taxon>
        <taxon>Spermatophyta</taxon>
        <taxon>Magnoliopsida</taxon>
        <taxon>eudicotyledons</taxon>
        <taxon>Gunneridae</taxon>
        <taxon>Pentapetalae</taxon>
        <taxon>asterids</taxon>
        <taxon>lamiids</taxon>
        <taxon>Solanales</taxon>
        <taxon>Solanaceae</taxon>
        <taxon>Solanoideae</taxon>
        <taxon>Hyoscyameae</taxon>
        <taxon>Anisodus</taxon>
    </lineage>
</organism>